<gene>
    <name evidence="1" type="ORF">WR25_24976</name>
</gene>
<evidence type="ECO:0000313" key="1">
    <source>
        <dbReference type="EMBL" id="PAV83018.1"/>
    </source>
</evidence>
<proteinExistence type="predicted"/>
<dbReference type="EMBL" id="LIAE01006999">
    <property type="protein sequence ID" value="PAV83018.1"/>
    <property type="molecule type" value="Genomic_DNA"/>
</dbReference>
<organism evidence="1 2">
    <name type="scientific">Diploscapter pachys</name>
    <dbReference type="NCBI Taxonomy" id="2018661"/>
    <lineage>
        <taxon>Eukaryota</taxon>
        <taxon>Metazoa</taxon>
        <taxon>Ecdysozoa</taxon>
        <taxon>Nematoda</taxon>
        <taxon>Chromadorea</taxon>
        <taxon>Rhabditida</taxon>
        <taxon>Rhabditina</taxon>
        <taxon>Rhabditomorpha</taxon>
        <taxon>Rhabditoidea</taxon>
        <taxon>Rhabditidae</taxon>
        <taxon>Diploscapter</taxon>
    </lineage>
</organism>
<dbReference type="Proteomes" id="UP000218231">
    <property type="component" value="Unassembled WGS sequence"/>
</dbReference>
<name>A0A2A2LA63_9BILA</name>
<reference evidence="1 2" key="1">
    <citation type="journal article" date="2017" name="Curr. Biol.">
        <title>Genome architecture and evolution of a unichromosomal asexual nematode.</title>
        <authorList>
            <person name="Fradin H."/>
            <person name="Zegar C."/>
            <person name="Gutwein M."/>
            <person name="Lucas J."/>
            <person name="Kovtun M."/>
            <person name="Corcoran D."/>
            <person name="Baugh L.R."/>
            <person name="Kiontke K."/>
            <person name="Gunsalus K."/>
            <person name="Fitch D.H."/>
            <person name="Piano F."/>
        </authorList>
    </citation>
    <scope>NUCLEOTIDE SEQUENCE [LARGE SCALE GENOMIC DNA]</scope>
    <source>
        <strain evidence="1">PF1309</strain>
    </source>
</reference>
<dbReference type="AlphaFoldDB" id="A0A2A2LA63"/>
<comment type="caution">
    <text evidence="1">The sequence shown here is derived from an EMBL/GenBank/DDBJ whole genome shotgun (WGS) entry which is preliminary data.</text>
</comment>
<accession>A0A2A2LA63</accession>
<evidence type="ECO:0000313" key="2">
    <source>
        <dbReference type="Proteomes" id="UP000218231"/>
    </source>
</evidence>
<keyword evidence="2" id="KW-1185">Reference proteome</keyword>
<sequence>MERGRSCAMHADEGRNRIEEIEENGLKGWKLGWRWKGDATEAKRRRDAEAIIDSCKEKQPQLLRCRDRLGMRTRIEREEWRFESEGEKEDPKSKDRGAVRVQNASIRYLI</sequence>
<protein>
    <submittedName>
        <fullName evidence="1">Uncharacterized protein</fullName>
    </submittedName>
</protein>